<evidence type="ECO:0000256" key="1">
    <source>
        <dbReference type="SAM" id="SignalP"/>
    </source>
</evidence>
<protein>
    <submittedName>
        <fullName evidence="2">Uncharacterized protein</fullName>
    </submittedName>
</protein>
<dbReference type="EMBL" id="CAAHFH010000001">
    <property type="protein sequence ID" value="VGO19350.1"/>
    <property type="molecule type" value="Genomic_DNA"/>
</dbReference>
<organism evidence="2 3">
    <name type="scientific">Pontiella sulfatireligans</name>
    <dbReference type="NCBI Taxonomy" id="2750658"/>
    <lineage>
        <taxon>Bacteria</taxon>
        <taxon>Pseudomonadati</taxon>
        <taxon>Kiritimatiellota</taxon>
        <taxon>Kiritimatiellia</taxon>
        <taxon>Kiritimatiellales</taxon>
        <taxon>Pontiellaceae</taxon>
        <taxon>Pontiella</taxon>
    </lineage>
</organism>
<sequence>MNMFNRTGYLFAISIVAMTAFGASSRPNVIVLYYDDGTGGGGNGARWDADNNDLKSAKGKTGGTPCQLFNLKDDVGERNNLLLSPGEHAITKEKQLLKVMNEIRGEDT</sequence>
<feature type="chain" id="PRO_5025393224" evidence="1">
    <location>
        <begin position="23"/>
        <end position="108"/>
    </location>
</feature>
<keyword evidence="1" id="KW-0732">Signal</keyword>
<dbReference type="SUPFAM" id="SSF53649">
    <property type="entry name" value="Alkaline phosphatase-like"/>
    <property type="match status" value="1"/>
</dbReference>
<dbReference type="AlphaFoldDB" id="A0A6C2UGN8"/>
<gene>
    <name evidence="2" type="ORF">SCARR_01408</name>
</gene>
<dbReference type="Proteomes" id="UP000346198">
    <property type="component" value="Unassembled WGS sequence"/>
</dbReference>
<dbReference type="RefSeq" id="WP_136060760.1">
    <property type="nucleotide sequence ID" value="NZ_CAAHFH010000001.1"/>
</dbReference>
<name>A0A6C2UGN8_9BACT</name>
<feature type="signal peptide" evidence="1">
    <location>
        <begin position="1"/>
        <end position="22"/>
    </location>
</feature>
<keyword evidence="3" id="KW-1185">Reference proteome</keyword>
<reference evidence="2 3" key="1">
    <citation type="submission" date="2019-04" db="EMBL/GenBank/DDBJ databases">
        <authorList>
            <person name="Van Vliet M D."/>
        </authorList>
    </citation>
    <scope>NUCLEOTIDE SEQUENCE [LARGE SCALE GENOMIC DNA]</scope>
    <source>
        <strain evidence="2 3">F21</strain>
    </source>
</reference>
<evidence type="ECO:0000313" key="2">
    <source>
        <dbReference type="EMBL" id="VGO19350.1"/>
    </source>
</evidence>
<proteinExistence type="predicted"/>
<evidence type="ECO:0000313" key="3">
    <source>
        <dbReference type="Proteomes" id="UP000346198"/>
    </source>
</evidence>
<dbReference type="InterPro" id="IPR017850">
    <property type="entry name" value="Alkaline_phosphatase_core_sf"/>
</dbReference>
<accession>A0A6C2UGN8</accession>